<dbReference type="InterPro" id="IPR045516">
    <property type="entry name" value="DUF6477"/>
</dbReference>
<evidence type="ECO:0000313" key="2">
    <source>
        <dbReference type="Proteomes" id="UP001429564"/>
    </source>
</evidence>
<keyword evidence="2" id="KW-1185">Reference proteome</keyword>
<sequence length="133" mass="15218">MQDLLTRLSSLNRPRLLVRAARIGASNYCRNRHLQRVLGYGQLPKYAKAIVLLIEQEQNLNRRRLKKEPGYQLTRHVEVLIAMMGEARLLAKNQINLDKTQTATKSGSRLVTLRSDKDCYENASDIDAFFSST</sequence>
<organism evidence="1 2">
    <name type="scientific">Parasedimentitalea denitrificans</name>
    <dbReference type="NCBI Taxonomy" id="2211118"/>
    <lineage>
        <taxon>Bacteria</taxon>
        <taxon>Pseudomonadati</taxon>
        <taxon>Pseudomonadota</taxon>
        <taxon>Alphaproteobacteria</taxon>
        <taxon>Rhodobacterales</taxon>
        <taxon>Paracoccaceae</taxon>
        <taxon>Parasedimentitalea</taxon>
    </lineage>
</organism>
<reference evidence="1 2" key="1">
    <citation type="submission" date="2018-05" db="EMBL/GenBank/DDBJ databases">
        <authorList>
            <person name="Zhang Y.-J."/>
        </authorList>
    </citation>
    <scope>NUCLEOTIDE SEQUENCE [LARGE SCALE GENOMIC DNA]</scope>
    <source>
        <strain evidence="1 2">CY04</strain>
    </source>
</reference>
<comment type="caution">
    <text evidence="1">The sequence shown here is derived from an EMBL/GenBank/DDBJ whole genome shotgun (WGS) entry which is preliminary data.</text>
</comment>
<protein>
    <submittedName>
        <fullName evidence="1">Uncharacterized protein</fullName>
    </submittedName>
</protein>
<dbReference type="EMBL" id="QHLQ01000005">
    <property type="protein sequence ID" value="NIZ60819.1"/>
    <property type="molecule type" value="Genomic_DNA"/>
</dbReference>
<name>A0ABX0W5A8_9RHOB</name>
<gene>
    <name evidence="1" type="ORF">DL239_07515</name>
</gene>
<dbReference type="Pfam" id="PF20083">
    <property type="entry name" value="DUF6477"/>
    <property type="match status" value="1"/>
</dbReference>
<accession>A0ABX0W5A8</accession>
<dbReference type="Proteomes" id="UP001429564">
    <property type="component" value="Unassembled WGS sequence"/>
</dbReference>
<dbReference type="RefSeq" id="WP_167683395.1">
    <property type="nucleotide sequence ID" value="NZ_QHLQ01000005.1"/>
</dbReference>
<proteinExistence type="predicted"/>
<evidence type="ECO:0000313" key="1">
    <source>
        <dbReference type="EMBL" id="NIZ60819.1"/>
    </source>
</evidence>